<dbReference type="InterPro" id="IPR027417">
    <property type="entry name" value="P-loop_NTPase"/>
</dbReference>
<dbReference type="Pfam" id="PF01926">
    <property type="entry name" value="MMR_HSR1"/>
    <property type="match status" value="1"/>
</dbReference>
<dbReference type="GO" id="GO:0005525">
    <property type="term" value="F:GTP binding"/>
    <property type="evidence" value="ECO:0007669"/>
    <property type="project" value="UniProtKB-KW"/>
</dbReference>
<evidence type="ECO:0000256" key="4">
    <source>
        <dbReference type="ARBA" id="ARBA00023242"/>
    </source>
</evidence>
<evidence type="ECO:0000313" key="8">
    <source>
        <dbReference type="EMBL" id="KII65767.1"/>
    </source>
</evidence>
<comment type="function">
    <text evidence="5">GTPase that associates with pre-60S ribosomal subunits in the nucleolus and is required for their nuclear export and maturation.</text>
</comment>
<sequence>MPKIKKGALRQKLGISKDAKQARKKEEHRLMITKSKPKRDRSGKILRHAEFQNPSKSGEVSRVDPNRKWFGNTRVITQSELQKFINTTKEAKKDPYKVILKPGKLPFSLLLGSKKDLASNAINREKCYVGTDLPEDDKLLSRETYFKYGQSKRIWSELYKVIDSSDVVFQVIDARDPMGTRSFHIEKYLKEHKSFKHLVIIVNKCDLVPTSALVRTNHPTIAFRSGLQKSFGKAAVFNILRQFSKTKRISGNICVTSVGLIGYPNVGKSSVINTLVGKKVCNVAPIPGETKVWQYISLIKRVYLIDSPGVVYPTNDTESEIIMKGVIRAEYIKDPSQYIGEILNKVKSEYLTRTYGVITWTDSYDFLQKLATKSGRLLKTVSKMIINDFQRGKLPYFVPPPTQDASEKESAGITQLHSVDQNLDEINVST</sequence>
<feature type="compositionally biased region" description="Basic and acidic residues" evidence="6">
    <location>
        <begin position="15"/>
        <end position="27"/>
    </location>
</feature>
<dbReference type="InterPro" id="IPR030378">
    <property type="entry name" value="G_CP_dom"/>
</dbReference>
<evidence type="ECO:0000256" key="5">
    <source>
        <dbReference type="RuleBase" id="RU364023"/>
    </source>
</evidence>
<dbReference type="PANTHER" id="PTHR11089">
    <property type="entry name" value="GTP-BINDING PROTEIN-RELATED"/>
    <property type="match status" value="1"/>
</dbReference>
<reference evidence="8 9" key="1">
    <citation type="journal article" date="2014" name="Genome Biol. Evol.">
        <title>The genome of the myxosporean Thelohanellus kitauei shows adaptations to nutrient acquisition within its fish host.</title>
        <authorList>
            <person name="Yang Y."/>
            <person name="Xiong J."/>
            <person name="Zhou Z."/>
            <person name="Huo F."/>
            <person name="Miao W."/>
            <person name="Ran C."/>
            <person name="Liu Y."/>
            <person name="Zhang J."/>
            <person name="Feng J."/>
            <person name="Wang M."/>
            <person name="Wang M."/>
            <person name="Wang L."/>
            <person name="Yao B."/>
        </authorList>
    </citation>
    <scope>NUCLEOTIDE SEQUENCE [LARGE SCALE GENOMIC DNA]</scope>
    <source>
        <strain evidence="8">Wuqing</strain>
    </source>
</reference>
<comment type="similarity">
    <text evidence="5">Belongs to the TRAFAC class YlqF/YawG GTPase family. NOG2 subfamily.</text>
</comment>
<evidence type="ECO:0000259" key="7">
    <source>
        <dbReference type="PROSITE" id="PS51721"/>
    </source>
</evidence>
<keyword evidence="4 5" id="KW-0539">Nucleus</keyword>
<accession>A0A0C2MVV0</accession>
<dbReference type="GO" id="GO:0005730">
    <property type="term" value="C:nucleolus"/>
    <property type="evidence" value="ECO:0007669"/>
    <property type="project" value="UniProtKB-SubCell"/>
</dbReference>
<dbReference type="Proteomes" id="UP000031668">
    <property type="component" value="Unassembled WGS sequence"/>
</dbReference>
<keyword evidence="2 5" id="KW-0547">Nucleotide-binding</keyword>
<feature type="domain" description="CP-type G" evidence="7">
    <location>
        <begin position="155"/>
        <end position="313"/>
    </location>
</feature>
<protein>
    <recommendedName>
        <fullName evidence="5">Nucleolar GTP-binding protein 2</fullName>
    </recommendedName>
</protein>
<dbReference type="SUPFAM" id="SSF52540">
    <property type="entry name" value="P-loop containing nucleoside triphosphate hydrolases"/>
    <property type="match status" value="1"/>
</dbReference>
<dbReference type="FunFam" id="3.40.50.300:FF:000559">
    <property type="entry name" value="Nuclear/nucleolar GTPase 2"/>
    <property type="match status" value="1"/>
</dbReference>
<dbReference type="OMA" id="HIETFIK"/>
<name>A0A0C2MVV0_THEKT</name>
<dbReference type="Pfam" id="PF08153">
    <property type="entry name" value="NGP1NT"/>
    <property type="match status" value="1"/>
</dbReference>
<keyword evidence="9" id="KW-1185">Reference proteome</keyword>
<evidence type="ECO:0000313" key="9">
    <source>
        <dbReference type="Proteomes" id="UP000031668"/>
    </source>
</evidence>
<gene>
    <name evidence="8" type="ORF">RF11_00284</name>
</gene>
<evidence type="ECO:0000256" key="2">
    <source>
        <dbReference type="ARBA" id="ARBA00022741"/>
    </source>
</evidence>
<evidence type="ECO:0000256" key="1">
    <source>
        <dbReference type="ARBA" id="ARBA00004604"/>
    </source>
</evidence>
<dbReference type="OrthoDB" id="444945at2759"/>
<dbReference type="AlphaFoldDB" id="A0A0C2MVV0"/>
<dbReference type="InterPro" id="IPR050755">
    <property type="entry name" value="TRAFAC_YlqF/YawG_RiboMat"/>
</dbReference>
<dbReference type="InterPro" id="IPR012971">
    <property type="entry name" value="NOG2_N_dom"/>
</dbReference>
<dbReference type="PRINTS" id="PR00326">
    <property type="entry name" value="GTP1OBG"/>
</dbReference>
<dbReference type="Gene3D" id="3.40.50.300">
    <property type="entry name" value="P-loop containing nucleotide triphosphate hydrolases"/>
    <property type="match status" value="1"/>
</dbReference>
<dbReference type="InterPro" id="IPR023179">
    <property type="entry name" value="GTP-bd_ortho_bundle_sf"/>
</dbReference>
<dbReference type="InterPro" id="IPR006073">
    <property type="entry name" value="GTP-bd"/>
</dbReference>
<dbReference type="Gene3D" id="1.10.1580.10">
    <property type="match status" value="1"/>
</dbReference>
<evidence type="ECO:0000256" key="6">
    <source>
        <dbReference type="SAM" id="MobiDB-lite"/>
    </source>
</evidence>
<evidence type="ECO:0000256" key="3">
    <source>
        <dbReference type="ARBA" id="ARBA00023134"/>
    </source>
</evidence>
<dbReference type="PANTHER" id="PTHR11089:SF9">
    <property type="entry name" value="NUCLEOLAR GTP-BINDING PROTEIN 2"/>
    <property type="match status" value="1"/>
</dbReference>
<dbReference type="PROSITE" id="PS51721">
    <property type="entry name" value="G_CP"/>
    <property type="match status" value="1"/>
</dbReference>
<keyword evidence="3 5" id="KW-0342">GTP-binding</keyword>
<dbReference type="EMBL" id="JWZT01003729">
    <property type="protein sequence ID" value="KII65767.1"/>
    <property type="molecule type" value="Genomic_DNA"/>
</dbReference>
<feature type="region of interest" description="Disordered" evidence="6">
    <location>
        <begin position="1"/>
        <end position="27"/>
    </location>
</feature>
<comment type="caution">
    <text evidence="8">The sequence shown here is derived from an EMBL/GenBank/DDBJ whole genome shotgun (WGS) entry which is preliminary data.</text>
</comment>
<comment type="subcellular location">
    <subcellularLocation>
        <location evidence="1 5">Nucleus</location>
        <location evidence="1 5">Nucleolus</location>
    </subcellularLocation>
</comment>
<proteinExistence type="inferred from homology"/>
<organism evidence="8 9">
    <name type="scientific">Thelohanellus kitauei</name>
    <name type="common">Myxosporean</name>
    <dbReference type="NCBI Taxonomy" id="669202"/>
    <lineage>
        <taxon>Eukaryota</taxon>
        <taxon>Metazoa</taxon>
        <taxon>Cnidaria</taxon>
        <taxon>Myxozoa</taxon>
        <taxon>Myxosporea</taxon>
        <taxon>Bivalvulida</taxon>
        <taxon>Platysporina</taxon>
        <taxon>Myxobolidae</taxon>
        <taxon>Thelohanellus</taxon>
    </lineage>
</organism>